<gene>
    <name evidence="2" type="ORF">RUM43_008119</name>
</gene>
<comment type="caution">
    <text evidence="2">The sequence shown here is derived from an EMBL/GenBank/DDBJ whole genome shotgun (WGS) entry which is preliminary data.</text>
</comment>
<feature type="compositionally biased region" description="Basic and acidic residues" evidence="1">
    <location>
        <begin position="1"/>
        <end position="27"/>
    </location>
</feature>
<evidence type="ECO:0000313" key="2">
    <source>
        <dbReference type="EMBL" id="KAK6639844.1"/>
    </source>
</evidence>
<proteinExistence type="predicted"/>
<accession>A0AAN8S8W4</accession>
<organism evidence="2 3">
    <name type="scientific">Polyplax serrata</name>
    <name type="common">Common mouse louse</name>
    <dbReference type="NCBI Taxonomy" id="468196"/>
    <lineage>
        <taxon>Eukaryota</taxon>
        <taxon>Metazoa</taxon>
        <taxon>Ecdysozoa</taxon>
        <taxon>Arthropoda</taxon>
        <taxon>Hexapoda</taxon>
        <taxon>Insecta</taxon>
        <taxon>Pterygota</taxon>
        <taxon>Neoptera</taxon>
        <taxon>Paraneoptera</taxon>
        <taxon>Psocodea</taxon>
        <taxon>Troctomorpha</taxon>
        <taxon>Phthiraptera</taxon>
        <taxon>Anoplura</taxon>
        <taxon>Polyplacidae</taxon>
        <taxon>Polyplax</taxon>
    </lineage>
</organism>
<dbReference type="EMBL" id="JAWJWE010000003">
    <property type="protein sequence ID" value="KAK6639844.1"/>
    <property type="molecule type" value="Genomic_DNA"/>
</dbReference>
<feature type="region of interest" description="Disordered" evidence="1">
    <location>
        <begin position="96"/>
        <end position="157"/>
    </location>
</feature>
<reference evidence="2 3" key="1">
    <citation type="submission" date="2023-10" db="EMBL/GenBank/DDBJ databases">
        <title>Genomes of two closely related lineages of the louse Polyplax serrata with different host specificities.</title>
        <authorList>
            <person name="Martinu J."/>
            <person name="Tarabai H."/>
            <person name="Stefka J."/>
            <person name="Hypsa V."/>
        </authorList>
    </citation>
    <scope>NUCLEOTIDE SEQUENCE [LARGE SCALE GENOMIC DNA]</scope>
    <source>
        <strain evidence="2">HR10_N</strain>
    </source>
</reference>
<dbReference type="AlphaFoldDB" id="A0AAN8S8W4"/>
<evidence type="ECO:0000256" key="1">
    <source>
        <dbReference type="SAM" id="MobiDB-lite"/>
    </source>
</evidence>
<feature type="region of interest" description="Disordered" evidence="1">
    <location>
        <begin position="1"/>
        <end position="72"/>
    </location>
</feature>
<feature type="compositionally biased region" description="Basic and acidic residues" evidence="1">
    <location>
        <begin position="136"/>
        <end position="157"/>
    </location>
</feature>
<sequence>MHGNRSKDENKNVKSFDGEPDVREKIPADGNQVISPNGISKNKVLDDQNQNPRRERGAGGKTTRKLTNNKNGISWRANVRDAMCVLGEEEGGKHMPIVMKKARGRRSKRMEGYTQGPRKKKIYKMQSGKQCWNLKRYKERDTERERERETDGREDQM</sequence>
<name>A0AAN8S8W4_POLSC</name>
<dbReference type="Proteomes" id="UP001372834">
    <property type="component" value="Unassembled WGS sequence"/>
</dbReference>
<evidence type="ECO:0000313" key="3">
    <source>
        <dbReference type="Proteomes" id="UP001372834"/>
    </source>
</evidence>
<protein>
    <submittedName>
        <fullName evidence="2">Uncharacterized protein</fullName>
    </submittedName>
</protein>